<comment type="caution">
    <text evidence="3">The sequence shown here is derived from an EMBL/GenBank/DDBJ whole genome shotgun (WGS) entry which is preliminary data.</text>
</comment>
<evidence type="ECO:0000256" key="1">
    <source>
        <dbReference type="SAM" id="MobiDB-lite"/>
    </source>
</evidence>
<evidence type="ECO:0000313" key="4">
    <source>
        <dbReference type="Proteomes" id="UP000614469"/>
    </source>
</evidence>
<reference evidence="3 4" key="1">
    <citation type="submission" date="2020-08" db="EMBL/GenBank/DDBJ databases">
        <title>Bridging the membrane lipid divide: bacteria of the FCB group superphylum have the potential to synthesize archaeal ether lipids.</title>
        <authorList>
            <person name="Villanueva L."/>
            <person name="Von Meijenfeldt F.A.B."/>
            <person name="Westbye A.B."/>
            <person name="Yadav S."/>
            <person name="Hopmans E.C."/>
            <person name="Dutilh B.E."/>
            <person name="Sinninghe Damste J.S."/>
        </authorList>
    </citation>
    <scope>NUCLEOTIDE SEQUENCE [LARGE SCALE GENOMIC DNA]</scope>
    <source>
        <strain evidence="3">NIOZ-UU36</strain>
    </source>
</reference>
<dbReference type="AlphaFoldDB" id="A0A8J6NHX9"/>
<feature type="chain" id="PRO_5035180531" description="Redoxin domain-containing protein" evidence="2">
    <location>
        <begin position="21"/>
        <end position="83"/>
    </location>
</feature>
<feature type="region of interest" description="Disordered" evidence="1">
    <location>
        <begin position="22"/>
        <end position="43"/>
    </location>
</feature>
<evidence type="ECO:0000313" key="3">
    <source>
        <dbReference type="EMBL" id="MBC8334280.1"/>
    </source>
</evidence>
<proteinExistence type="predicted"/>
<protein>
    <recommendedName>
        <fullName evidence="5">Redoxin domain-containing protein</fullName>
    </recommendedName>
</protein>
<sequence length="83" mass="9292">MKYWLILLLVLPLVACSSQAQPESKIEPEAQSDPGPQSDPEIVSNFYGPAPELTNEVWLNTDTPLRFADLRGSVVLLEMWTFS</sequence>
<feature type="signal peptide" evidence="2">
    <location>
        <begin position="1"/>
        <end position="20"/>
    </location>
</feature>
<name>A0A8J6NHX9_9CHLR</name>
<dbReference type="EMBL" id="JACNJN010000057">
    <property type="protein sequence ID" value="MBC8334280.1"/>
    <property type="molecule type" value="Genomic_DNA"/>
</dbReference>
<gene>
    <name evidence="3" type="ORF">H8E29_03355</name>
</gene>
<dbReference type="Proteomes" id="UP000614469">
    <property type="component" value="Unassembled WGS sequence"/>
</dbReference>
<organism evidence="3 4">
    <name type="scientific">Candidatus Desulfolinea nitratireducens</name>
    <dbReference type="NCBI Taxonomy" id="2841698"/>
    <lineage>
        <taxon>Bacteria</taxon>
        <taxon>Bacillati</taxon>
        <taxon>Chloroflexota</taxon>
        <taxon>Anaerolineae</taxon>
        <taxon>Anaerolineales</taxon>
        <taxon>Anaerolineales incertae sedis</taxon>
        <taxon>Candidatus Desulfolinea</taxon>
    </lineage>
</organism>
<accession>A0A8J6NHX9</accession>
<keyword evidence="2" id="KW-0732">Signal</keyword>
<evidence type="ECO:0000256" key="2">
    <source>
        <dbReference type="SAM" id="SignalP"/>
    </source>
</evidence>
<evidence type="ECO:0008006" key="5">
    <source>
        <dbReference type="Google" id="ProtNLM"/>
    </source>
</evidence>